<name>A0AAN6K2U2_9PEZI</name>
<comment type="caution">
    <text evidence="4">The sequence shown here is derived from an EMBL/GenBank/DDBJ whole genome shotgun (WGS) entry which is preliminary data.</text>
</comment>
<dbReference type="GO" id="GO:0048205">
    <property type="term" value="P:COPI coating of Golgi vesicle"/>
    <property type="evidence" value="ECO:0007669"/>
    <property type="project" value="TreeGrafter"/>
</dbReference>
<evidence type="ECO:0000256" key="1">
    <source>
        <dbReference type="ARBA" id="ARBA00022723"/>
    </source>
</evidence>
<proteinExistence type="predicted"/>
<keyword evidence="5" id="KW-1185">Reference proteome</keyword>
<evidence type="ECO:0000256" key="2">
    <source>
        <dbReference type="ARBA" id="ARBA00022833"/>
    </source>
</evidence>
<dbReference type="PANTHER" id="PTHR45686">
    <property type="entry name" value="ADP-RIBOSYLATION FACTOR GTPASE ACTIVATING PROTEIN 3, ISOFORM H-RELATED"/>
    <property type="match status" value="1"/>
</dbReference>
<dbReference type="PANTHER" id="PTHR45686:SF4">
    <property type="entry name" value="ADP-RIBOSYLATION FACTOR GTPASE ACTIVATING PROTEIN 3, ISOFORM H"/>
    <property type="match status" value="1"/>
</dbReference>
<protein>
    <submittedName>
        <fullName evidence="4">ADP-ribosylation factor GTPase activating protein, ER-Golgi transport</fullName>
    </submittedName>
</protein>
<reference evidence="4" key="1">
    <citation type="submission" date="2023-06" db="EMBL/GenBank/DDBJ databases">
        <title>Black Yeasts Isolated from many extreme environments.</title>
        <authorList>
            <person name="Coleine C."/>
            <person name="Stajich J.E."/>
            <person name="Selbmann L."/>
        </authorList>
    </citation>
    <scope>NUCLEOTIDE SEQUENCE</scope>
    <source>
        <strain evidence="4">CCFEE 5200</strain>
    </source>
</reference>
<keyword evidence="1" id="KW-0479">Metal-binding</keyword>
<accession>A0AAN6K2U2</accession>
<keyword evidence="2" id="KW-0862">Zinc</keyword>
<sequence length="152" mass="15839">MGVRKLGFGQVGGGGGATKASAAKSSMGFGSTSRAPVVDESQRFAREKFGTQKGISSDEFFGRGTFDANQQSEAKSRLQGFEGATSISSNAYFGRPEEEGGVDLEGADLETVARDMVRKFGITAGDDLENLTGLLGEGAVKLQGAIGRYLRG</sequence>
<evidence type="ECO:0000256" key="3">
    <source>
        <dbReference type="SAM" id="MobiDB-lite"/>
    </source>
</evidence>
<evidence type="ECO:0000313" key="4">
    <source>
        <dbReference type="EMBL" id="KAK0964358.1"/>
    </source>
</evidence>
<dbReference type="Proteomes" id="UP001175353">
    <property type="component" value="Unassembled WGS sequence"/>
</dbReference>
<dbReference type="GO" id="GO:0000139">
    <property type="term" value="C:Golgi membrane"/>
    <property type="evidence" value="ECO:0007669"/>
    <property type="project" value="GOC"/>
</dbReference>
<organism evidence="4 5">
    <name type="scientific">Friedmanniomyces endolithicus</name>
    <dbReference type="NCBI Taxonomy" id="329885"/>
    <lineage>
        <taxon>Eukaryota</taxon>
        <taxon>Fungi</taxon>
        <taxon>Dikarya</taxon>
        <taxon>Ascomycota</taxon>
        <taxon>Pezizomycotina</taxon>
        <taxon>Dothideomycetes</taxon>
        <taxon>Dothideomycetidae</taxon>
        <taxon>Mycosphaerellales</taxon>
        <taxon>Teratosphaeriaceae</taxon>
        <taxon>Friedmanniomyces</taxon>
    </lineage>
</organism>
<dbReference type="GO" id="GO:0046872">
    <property type="term" value="F:metal ion binding"/>
    <property type="evidence" value="ECO:0007669"/>
    <property type="project" value="UniProtKB-KW"/>
</dbReference>
<evidence type="ECO:0000313" key="5">
    <source>
        <dbReference type="Proteomes" id="UP001175353"/>
    </source>
</evidence>
<feature type="region of interest" description="Disordered" evidence="3">
    <location>
        <begin position="1"/>
        <end position="36"/>
    </location>
</feature>
<dbReference type="EMBL" id="JAUJLE010000261">
    <property type="protein sequence ID" value="KAK0964358.1"/>
    <property type="molecule type" value="Genomic_DNA"/>
</dbReference>
<dbReference type="AlphaFoldDB" id="A0AAN6K2U2"/>
<gene>
    <name evidence="4" type="primary">GLO3_4</name>
    <name evidence="4" type="ORF">LTR91_018533</name>
</gene>
<feature type="compositionally biased region" description="Low complexity" evidence="3">
    <location>
        <begin position="18"/>
        <end position="28"/>
    </location>
</feature>